<dbReference type="EMBL" id="LZDD01000003">
    <property type="protein sequence ID" value="OJF71230.1"/>
    <property type="molecule type" value="Genomic_DNA"/>
</dbReference>
<dbReference type="RefSeq" id="WP_071794293.1">
    <property type="nucleotide sequence ID" value="NZ_LZDD01000003.1"/>
</dbReference>
<organism evidence="1 2">
    <name type="scientific">Streptococcus bovimastitidis</name>
    <dbReference type="NCBI Taxonomy" id="1856638"/>
    <lineage>
        <taxon>Bacteria</taxon>
        <taxon>Bacillati</taxon>
        <taxon>Bacillota</taxon>
        <taxon>Bacilli</taxon>
        <taxon>Lactobacillales</taxon>
        <taxon>Streptococcaceae</taxon>
        <taxon>Streptococcus</taxon>
    </lineage>
</organism>
<dbReference type="Pfam" id="PF07852">
    <property type="entry name" value="DUF1642"/>
    <property type="match status" value="1"/>
</dbReference>
<dbReference type="OrthoDB" id="2243928at2"/>
<reference evidence="2" key="1">
    <citation type="submission" date="2016-06" db="EMBL/GenBank/DDBJ databases">
        <authorList>
            <person name="de Vries S.P.W."/>
            <person name="Hadjirin N.F."/>
            <person name="Lay E.M."/>
            <person name="Zadoks R.N."/>
            <person name="Peacock S.J."/>
            <person name="Parkhill J."/>
            <person name="Grant A.J."/>
            <person name="Mcdougall S."/>
            <person name="Holmes M.A."/>
        </authorList>
    </citation>
    <scope>NUCLEOTIDE SEQUENCE [LARGE SCALE GENOMIC DNA]</scope>
    <source>
        <strain evidence="2">NZ1587</strain>
    </source>
</reference>
<evidence type="ECO:0000313" key="1">
    <source>
        <dbReference type="EMBL" id="OJF71230.1"/>
    </source>
</evidence>
<sequence>MKIEEYELGQKVSLYGIIEEINIEDIYDKENTTTLSIKTVTGKIHVNPKWEEVKLDQPKPVVPQCAIDWVDNSRERDYEFDEWFDPDNQPLEVYKWLNCKNKRQADINALALVTLIVNGPDAVTVEKEKLYTVEIPNPNGSLFKRFVLCKYNDNGVFINCINDHSWKIRDKFQLTESEIRKDFDWAWQFAKEVTE</sequence>
<name>A0A1L8MKC6_9STRE</name>
<evidence type="ECO:0008006" key="3">
    <source>
        <dbReference type="Google" id="ProtNLM"/>
    </source>
</evidence>
<proteinExistence type="predicted"/>
<evidence type="ECO:0000313" key="2">
    <source>
        <dbReference type="Proteomes" id="UP000182015"/>
    </source>
</evidence>
<dbReference type="AlphaFoldDB" id="A0A1L8MKC6"/>
<dbReference type="STRING" id="1856638.A9Q68_08510"/>
<dbReference type="Proteomes" id="UP000182015">
    <property type="component" value="Unassembled WGS sequence"/>
</dbReference>
<dbReference type="InterPro" id="IPR012865">
    <property type="entry name" value="DUF1642"/>
</dbReference>
<comment type="caution">
    <text evidence="1">The sequence shown here is derived from an EMBL/GenBank/DDBJ whole genome shotgun (WGS) entry which is preliminary data.</text>
</comment>
<protein>
    <recommendedName>
        <fullName evidence="3">DUF1642 domain-containing protein</fullName>
    </recommendedName>
</protein>
<gene>
    <name evidence="1" type="ORF">A9Q68_08510</name>
</gene>
<keyword evidence="2" id="KW-1185">Reference proteome</keyword>
<accession>A0A1L8MKC6</accession>